<dbReference type="NCBIfam" id="TIGR02683">
    <property type="entry name" value="upstrm_HI1419"/>
    <property type="match status" value="1"/>
</dbReference>
<evidence type="ECO:0000313" key="1">
    <source>
        <dbReference type="EMBL" id="MDR6102967.1"/>
    </source>
</evidence>
<dbReference type="InterPro" id="IPR014056">
    <property type="entry name" value="TypeIITA-like_toxin_pred"/>
</dbReference>
<dbReference type="Proteomes" id="UP001255601">
    <property type="component" value="Unassembled WGS sequence"/>
</dbReference>
<proteinExistence type="predicted"/>
<protein>
    <submittedName>
        <fullName evidence="1">Addiction module killer protein</fullName>
    </submittedName>
</protein>
<dbReference type="RefSeq" id="WP_309771514.1">
    <property type="nucleotide sequence ID" value="NZ_JAVIZC010000003.1"/>
</dbReference>
<reference evidence="1" key="1">
    <citation type="submission" date="2023-08" db="EMBL/GenBank/DDBJ databases">
        <title>Functional and genomic diversity of the sorghum phyllosphere microbiome.</title>
        <authorList>
            <person name="Shade A."/>
        </authorList>
    </citation>
    <scope>NUCLEOTIDE SEQUENCE</scope>
    <source>
        <strain evidence="1">SORGH_AS_0974</strain>
    </source>
</reference>
<dbReference type="PANTHER" id="PTHR41791">
    <property type="entry name" value="SSL7039 PROTEIN"/>
    <property type="match status" value="1"/>
</dbReference>
<dbReference type="PIRSF" id="PIRSF028744">
    <property type="entry name" value="Addict_mod_HI1419"/>
    <property type="match status" value="1"/>
</dbReference>
<sequence length="95" mass="10940">MIKILKTDTFSDWFTSLRDERAQARIQVRIDRLSLGLLGDVKFFDSIGELRIDYGPGYRVYFTRKGNEIVLLLSGGDKGSQRRDIERALIMAKDL</sequence>
<organism evidence="1 2">
    <name type="scientific">Agrobacterium larrymoorei</name>
    <dbReference type="NCBI Taxonomy" id="160699"/>
    <lineage>
        <taxon>Bacteria</taxon>
        <taxon>Pseudomonadati</taxon>
        <taxon>Pseudomonadota</taxon>
        <taxon>Alphaproteobacteria</taxon>
        <taxon>Hyphomicrobiales</taxon>
        <taxon>Rhizobiaceae</taxon>
        <taxon>Rhizobium/Agrobacterium group</taxon>
        <taxon>Agrobacterium</taxon>
    </lineage>
</organism>
<accession>A0AAJ2BDH4</accession>
<comment type="caution">
    <text evidence="1">The sequence shown here is derived from an EMBL/GenBank/DDBJ whole genome shotgun (WGS) entry which is preliminary data.</text>
</comment>
<gene>
    <name evidence="1" type="ORF">QE369_003164</name>
</gene>
<dbReference type="EMBL" id="JAVIZC010000003">
    <property type="protein sequence ID" value="MDR6102967.1"/>
    <property type="molecule type" value="Genomic_DNA"/>
</dbReference>
<dbReference type="AlphaFoldDB" id="A0AAJ2BDH4"/>
<evidence type="ECO:0000313" key="2">
    <source>
        <dbReference type="Proteomes" id="UP001255601"/>
    </source>
</evidence>
<name>A0AAJ2BDH4_9HYPH</name>
<dbReference type="PANTHER" id="PTHR41791:SF1">
    <property type="entry name" value="SSL7039 PROTEIN"/>
    <property type="match status" value="1"/>
</dbReference>